<dbReference type="EMBL" id="NFLB01000003">
    <property type="protein sequence ID" value="OUQ05961.1"/>
    <property type="molecule type" value="Genomic_DNA"/>
</dbReference>
<dbReference type="Pfam" id="PF22483">
    <property type="entry name" value="Mu-transpos_C_2"/>
    <property type="match status" value="1"/>
</dbReference>
<comment type="similarity">
    <text evidence="1">Belongs to the transposase IS21/IS408/IS1162 family.</text>
</comment>
<proteinExistence type="inferred from homology"/>
<comment type="caution">
    <text evidence="4">The sequence shown here is derived from an EMBL/GenBank/DDBJ whole genome shotgun (WGS) entry which is preliminary data.</text>
</comment>
<evidence type="ECO:0000313" key="4">
    <source>
        <dbReference type="EMBL" id="OUQ05961.1"/>
    </source>
</evidence>
<dbReference type="InterPro" id="IPR012337">
    <property type="entry name" value="RNaseH-like_sf"/>
</dbReference>
<dbReference type="InterPro" id="IPR036397">
    <property type="entry name" value="RNaseH_sf"/>
</dbReference>
<dbReference type="Pfam" id="PF00665">
    <property type="entry name" value="rve"/>
    <property type="match status" value="1"/>
</dbReference>
<evidence type="ECO:0000313" key="3">
    <source>
        <dbReference type="EMBL" id="OUQ03106.1"/>
    </source>
</evidence>
<gene>
    <name evidence="5" type="ORF">B5E91_00090</name>
    <name evidence="4" type="ORF">B5E91_03905</name>
    <name evidence="3" type="ORF">B5E91_13080</name>
</gene>
<dbReference type="AlphaFoldDB" id="A0A1Y4QLU6"/>
<dbReference type="GO" id="GO:0003676">
    <property type="term" value="F:nucleic acid binding"/>
    <property type="evidence" value="ECO:0007669"/>
    <property type="project" value="InterPro"/>
</dbReference>
<dbReference type="Gene3D" id="3.30.420.10">
    <property type="entry name" value="Ribonuclease H-like superfamily/Ribonuclease H"/>
    <property type="match status" value="1"/>
</dbReference>
<dbReference type="PANTHER" id="PTHR35004:SF7">
    <property type="entry name" value="INTEGRASE PROTEIN"/>
    <property type="match status" value="1"/>
</dbReference>
<sequence>MNTAVIKINSLDQALMLSRAYKEGEIKLNVSKLARELNCSRKTLSRRLNGIAPKKTRNRKRYLDDYKHLIYKYLCDEQRNFDYIDHIYYFMKREHGITCTRSTFFRYIKDNEELSKKFKNNKTNSFVERFETAPGQQAQFDMKEKVKLTDKNGTQTVVYIPTLTLSWSRYNYRQVILKPTTDNLLIFLAQTFEEIGGVPKELVIDNLKAFVEKPRQSAKDKALLNSKFEEFCKDYGITPMPCMPYRPETKGKTETQNKIIDQLKNYNGHYSGLPDIHDKLEKINSEDNERPSQATRLPRNFLLEKEKGDLLPLPSKEIRSKYHLKLNEVYVTNESLFQYKYNKYSLPQEYIGKRVGLAVQNKELLVYYNGKIIEKHPITNNKFNIKEEHKLYYKKTDKQAIKESNQIILKELENIIYDND</sequence>
<dbReference type="InterPro" id="IPR001584">
    <property type="entry name" value="Integrase_cat-core"/>
</dbReference>
<dbReference type="PROSITE" id="PS50994">
    <property type="entry name" value="INTEGRASE"/>
    <property type="match status" value="1"/>
</dbReference>
<accession>A0A1Y4QLU6</accession>
<evidence type="ECO:0000259" key="2">
    <source>
        <dbReference type="PROSITE" id="PS50994"/>
    </source>
</evidence>
<name>A0A1Y4QLU6_9FIRM</name>
<evidence type="ECO:0000313" key="6">
    <source>
        <dbReference type="Proteomes" id="UP000196258"/>
    </source>
</evidence>
<dbReference type="RefSeq" id="WP_087253523.1">
    <property type="nucleotide sequence ID" value="NZ_JBKTBZ010000004.1"/>
</dbReference>
<evidence type="ECO:0000256" key="1">
    <source>
        <dbReference type="ARBA" id="ARBA00009277"/>
    </source>
</evidence>
<dbReference type="SUPFAM" id="SSF53098">
    <property type="entry name" value="Ribonuclease H-like"/>
    <property type="match status" value="1"/>
</dbReference>
<dbReference type="InterPro" id="IPR054353">
    <property type="entry name" value="IstA-like_C"/>
</dbReference>
<organism evidence="4 6">
    <name type="scientific">Thomasclavelia spiroformis</name>
    <dbReference type="NCBI Taxonomy" id="29348"/>
    <lineage>
        <taxon>Bacteria</taxon>
        <taxon>Bacillati</taxon>
        <taxon>Bacillota</taxon>
        <taxon>Erysipelotrichia</taxon>
        <taxon>Erysipelotrichales</taxon>
        <taxon>Coprobacillaceae</taxon>
        <taxon>Thomasclavelia</taxon>
    </lineage>
</organism>
<dbReference type="Proteomes" id="UP000196258">
    <property type="component" value="Unassembled WGS sequence"/>
</dbReference>
<dbReference type="EMBL" id="NFLB01000001">
    <property type="protein sequence ID" value="OUQ06363.1"/>
    <property type="molecule type" value="Genomic_DNA"/>
</dbReference>
<dbReference type="NCBIfam" id="NF033546">
    <property type="entry name" value="transpos_IS21"/>
    <property type="match status" value="1"/>
</dbReference>
<protein>
    <recommendedName>
        <fullName evidence="2">Integrase catalytic domain-containing protein</fullName>
    </recommendedName>
</protein>
<feature type="domain" description="Integrase catalytic" evidence="2">
    <location>
        <begin position="130"/>
        <end position="320"/>
    </location>
</feature>
<dbReference type="PANTHER" id="PTHR35004">
    <property type="entry name" value="TRANSPOSASE RV3428C-RELATED"/>
    <property type="match status" value="1"/>
</dbReference>
<reference evidence="6" key="1">
    <citation type="submission" date="2017-04" db="EMBL/GenBank/DDBJ databases">
        <title>Function of individual gut microbiota members based on whole genome sequencing of pure cultures obtained from chicken caecum.</title>
        <authorList>
            <person name="Medvecky M."/>
            <person name="Cejkova D."/>
            <person name="Polansky O."/>
            <person name="Karasova D."/>
            <person name="Kubasova T."/>
            <person name="Cizek A."/>
            <person name="Rychlik I."/>
        </authorList>
    </citation>
    <scope>NUCLEOTIDE SEQUENCE [LARGE SCALE GENOMIC DNA]</scope>
    <source>
        <strain evidence="6">An149</strain>
    </source>
</reference>
<reference evidence="4" key="2">
    <citation type="journal article" date="2018" name="BMC Genomics">
        <title>Whole genome sequencing and function prediction of 133 gut anaerobes isolated from chicken caecum in pure cultures.</title>
        <authorList>
            <person name="Medvecky M."/>
            <person name="Cejkova D."/>
            <person name="Polansky O."/>
            <person name="Karasova D."/>
            <person name="Kubasova T."/>
            <person name="Cizek A."/>
            <person name="Rychlik I."/>
        </authorList>
    </citation>
    <scope>NUCLEOTIDE SEQUENCE</scope>
    <source>
        <strain evidence="4">An149</strain>
    </source>
</reference>
<dbReference type="EMBL" id="NFLB01000023">
    <property type="protein sequence ID" value="OUQ03106.1"/>
    <property type="molecule type" value="Genomic_DNA"/>
</dbReference>
<evidence type="ECO:0000313" key="5">
    <source>
        <dbReference type="EMBL" id="OUQ06363.1"/>
    </source>
</evidence>
<dbReference type="GO" id="GO:0015074">
    <property type="term" value="P:DNA integration"/>
    <property type="evidence" value="ECO:0007669"/>
    <property type="project" value="InterPro"/>
</dbReference>